<evidence type="ECO:0000256" key="4">
    <source>
        <dbReference type="ARBA" id="ARBA00022519"/>
    </source>
</evidence>
<keyword evidence="4" id="KW-0997">Cell inner membrane</keyword>
<name>A0A5C5EBZ6_9LACT</name>
<dbReference type="GO" id="GO:0022857">
    <property type="term" value="F:transmembrane transporter activity"/>
    <property type="evidence" value="ECO:0007669"/>
    <property type="project" value="TreeGrafter"/>
</dbReference>
<evidence type="ECO:0000313" key="11">
    <source>
        <dbReference type="EMBL" id="TNV69715.1"/>
    </source>
</evidence>
<dbReference type="Proteomes" id="UP000313395">
    <property type="component" value="Unassembled WGS sequence"/>
</dbReference>
<accession>A0A5C5EBZ6</accession>
<evidence type="ECO:0000256" key="2">
    <source>
        <dbReference type="ARBA" id="ARBA00022448"/>
    </source>
</evidence>
<feature type="transmembrane region" description="Helical" evidence="9">
    <location>
        <begin position="86"/>
        <end position="108"/>
    </location>
</feature>
<protein>
    <submittedName>
        <fullName evidence="11">TRAP transporter small permease</fullName>
    </submittedName>
</protein>
<gene>
    <name evidence="11" type="ORF">FHK04_00280</name>
</gene>
<proteinExistence type="inferred from homology"/>
<dbReference type="GO" id="GO:0015740">
    <property type="term" value="P:C4-dicarboxylate transport"/>
    <property type="evidence" value="ECO:0007669"/>
    <property type="project" value="TreeGrafter"/>
</dbReference>
<comment type="similarity">
    <text evidence="8">Belongs to the TRAP transporter small permease family.</text>
</comment>
<dbReference type="InterPro" id="IPR055348">
    <property type="entry name" value="DctQ"/>
</dbReference>
<feature type="domain" description="Tripartite ATP-independent periplasmic transporters DctQ component" evidence="10">
    <location>
        <begin position="23"/>
        <end position="150"/>
    </location>
</feature>
<evidence type="ECO:0000256" key="3">
    <source>
        <dbReference type="ARBA" id="ARBA00022475"/>
    </source>
</evidence>
<dbReference type="AlphaFoldDB" id="A0A5C5EBZ6"/>
<evidence type="ECO:0000259" key="10">
    <source>
        <dbReference type="Pfam" id="PF04290"/>
    </source>
</evidence>
<keyword evidence="3" id="KW-1003">Cell membrane</keyword>
<comment type="subcellular location">
    <subcellularLocation>
        <location evidence="1">Cell inner membrane</location>
        <topology evidence="1">Multi-pass membrane protein</topology>
    </subcellularLocation>
</comment>
<reference evidence="11 12" key="1">
    <citation type="submission" date="2019-06" db="EMBL/GenBank/DDBJ databases">
        <title>Description Trichococcus psychrophilus sp. nov., isolated from a cold spring, by genomic and phenotypic analyses.</title>
        <authorList>
            <person name="Zakharyuk A."/>
        </authorList>
    </citation>
    <scope>NUCLEOTIDE SEQUENCE [LARGE SCALE GENOMIC DNA]</scope>
    <source>
        <strain evidence="11 12">SKBG</strain>
    </source>
</reference>
<evidence type="ECO:0000256" key="7">
    <source>
        <dbReference type="ARBA" id="ARBA00023136"/>
    </source>
</evidence>
<feature type="transmembrane region" description="Helical" evidence="9">
    <location>
        <begin position="12"/>
        <end position="32"/>
    </location>
</feature>
<keyword evidence="6 9" id="KW-1133">Transmembrane helix</keyword>
<feature type="transmembrane region" description="Helical" evidence="9">
    <location>
        <begin position="128"/>
        <end position="146"/>
    </location>
</feature>
<comment type="caution">
    <text evidence="11">The sequence shown here is derived from an EMBL/GenBank/DDBJ whole genome shotgun (WGS) entry which is preliminary data.</text>
</comment>
<evidence type="ECO:0000256" key="6">
    <source>
        <dbReference type="ARBA" id="ARBA00022989"/>
    </source>
</evidence>
<evidence type="ECO:0000256" key="8">
    <source>
        <dbReference type="ARBA" id="ARBA00038436"/>
    </source>
</evidence>
<dbReference type="InterPro" id="IPR007387">
    <property type="entry name" value="TRAP_DctQ"/>
</dbReference>
<dbReference type="GO" id="GO:0005886">
    <property type="term" value="C:plasma membrane"/>
    <property type="evidence" value="ECO:0007669"/>
    <property type="project" value="UniProtKB-SubCell"/>
</dbReference>
<evidence type="ECO:0000256" key="5">
    <source>
        <dbReference type="ARBA" id="ARBA00022692"/>
    </source>
</evidence>
<evidence type="ECO:0000256" key="9">
    <source>
        <dbReference type="SAM" id="Phobius"/>
    </source>
</evidence>
<feature type="transmembrane region" description="Helical" evidence="9">
    <location>
        <begin position="47"/>
        <end position="65"/>
    </location>
</feature>
<dbReference type="EMBL" id="VENO01000001">
    <property type="protein sequence ID" value="TNV69715.1"/>
    <property type="molecule type" value="Genomic_DNA"/>
</dbReference>
<dbReference type="RefSeq" id="WP_140185108.1">
    <property type="nucleotide sequence ID" value="NZ_VENO01000001.1"/>
</dbReference>
<dbReference type="Pfam" id="PF04290">
    <property type="entry name" value="DctQ"/>
    <property type="match status" value="1"/>
</dbReference>
<dbReference type="PANTHER" id="PTHR35011:SF2">
    <property type="entry name" value="2,3-DIKETO-L-GULONATE TRAP TRANSPORTER SMALL PERMEASE PROTEIN YIAM"/>
    <property type="match status" value="1"/>
</dbReference>
<organism evidence="11 12">
    <name type="scientific">Trichococcus shcherbakoviae subsp. psychrophilus</name>
    <dbReference type="NCBI Taxonomy" id="2585775"/>
    <lineage>
        <taxon>Bacteria</taxon>
        <taxon>Bacillati</taxon>
        <taxon>Bacillota</taxon>
        <taxon>Bacilli</taxon>
        <taxon>Lactobacillales</taxon>
        <taxon>Carnobacteriaceae</taxon>
        <taxon>Trichococcus</taxon>
    </lineage>
</organism>
<evidence type="ECO:0000256" key="1">
    <source>
        <dbReference type="ARBA" id="ARBA00004429"/>
    </source>
</evidence>
<evidence type="ECO:0000313" key="12">
    <source>
        <dbReference type="Proteomes" id="UP000313395"/>
    </source>
</evidence>
<sequence>MEKIRTFLDKTLEVLCSAVFVVMILTTLYQIFMRTVMNNPNTVTEEFVRFSLVWLSMLAMAYVVGKRSHLAVTLLSDNLSGPNKRLLEIVIQSLFLVFAALIMVYGGWKAVSVTTGQISPSLSLSMGYVYLSVPVSGFIMFVYSLLNLIQGKDAIENVDESGEI</sequence>
<keyword evidence="5 9" id="KW-0812">Transmembrane</keyword>
<dbReference type="PANTHER" id="PTHR35011">
    <property type="entry name" value="2,3-DIKETO-L-GULONATE TRAP TRANSPORTER SMALL PERMEASE PROTEIN YIAM"/>
    <property type="match status" value="1"/>
</dbReference>
<keyword evidence="12" id="KW-1185">Reference proteome</keyword>
<keyword evidence="2" id="KW-0813">Transport</keyword>
<keyword evidence="7 9" id="KW-0472">Membrane</keyword>